<feature type="transmembrane region" description="Helical" evidence="13">
    <location>
        <begin position="655"/>
        <end position="674"/>
    </location>
</feature>
<feature type="transmembrane region" description="Helical" evidence="13">
    <location>
        <begin position="1035"/>
        <end position="1055"/>
    </location>
</feature>
<evidence type="ECO:0000256" key="2">
    <source>
        <dbReference type="ARBA" id="ARBA00022448"/>
    </source>
</evidence>
<reference evidence="15" key="3">
    <citation type="submission" date="2012-09" db="EMBL/GenBank/DDBJ databases">
        <authorList>
            <consortium name="VectorBase"/>
        </authorList>
    </citation>
    <scope>NUCLEOTIDE SEQUENCE</scope>
    <source>
        <strain evidence="15">Liverpool</strain>
    </source>
</reference>
<feature type="non-terminal residue" evidence="15">
    <location>
        <position position="1219"/>
    </location>
</feature>
<feature type="transmembrane region" description="Helical" evidence="13">
    <location>
        <begin position="622"/>
        <end position="643"/>
    </location>
</feature>
<evidence type="ECO:0000259" key="14">
    <source>
        <dbReference type="Pfam" id="PF00520"/>
    </source>
</evidence>
<dbReference type="VEuPathDB" id="VectorBase:AAEL018125"/>
<keyword evidence="3 13" id="KW-0812">Transmembrane</keyword>
<dbReference type="PANTHER" id="PTHR10037:SF230">
    <property type="entry name" value="CA[2+]-CHANNEL PROTEIN ALPHA[[1]] SUBUNIT T, ISOFORM F"/>
    <property type="match status" value="1"/>
</dbReference>
<evidence type="ECO:0000256" key="13">
    <source>
        <dbReference type="SAM" id="Phobius"/>
    </source>
</evidence>
<keyword evidence="5" id="KW-0851">Voltage-gated channel</keyword>
<dbReference type="InterPro" id="IPR027359">
    <property type="entry name" value="Volt_channel_dom_sf"/>
</dbReference>
<keyword evidence="10" id="KW-0407">Ion channel</keyword>
<evidence type="ECO:0000313" key="15">
    <source>
        <dbReference type="EMBL" id="EAT41535.1"/>
    </source>
</evidence>
<keyword evidence="7" id="KW-0406">Ion transport</keyword>
<accession>Q174M2</accession>
<dbReference type="Gene3D" id="1.20.120.350">
    <property type="entry name" value="Voltage-gated potassium channels. Chain C"/>
    <property type="match status" value="2"/>
</dbReference>
<feature type="compositionally biased region" description="Polar residues" evidence="12">
    <location>
        <begin position="92"/>
        <end position="101"/>
    </location>
</feature>
<feature type="region of interest" description="Disordered" evidence="12">
    <location>
        <begin position="284"/>
        <end position="344"/>
    </location>
</feature>
<evidence type="ECO:0000256" key="4">
    <source>
        <dbReference type="ARBA" id="ARBA00022737"/>
    </source>
</evidence>
<dbReference type="SUPFAM" id="SSF81324">
    <property type="entry name" value="Voltage-gated potassium channels"/>
    <property type="match status" value="2"/>
</dbReference>
<dbReference type="FunFam" id="1.20.120.350:FF:000008">
    <property type="entry name" value="Voltage-dependent T-type calcium channel subunit alpha"/>
    <property type="match status" value="1"/>
</dbReference>
<dbReference type="PaxDb" id="7159-AAEL018125-PA"/>
<dbReference type="GO" id="GO:0070509">
    <property type="term" value="P:calcium ion import"/>
    <property type="evidence" value="ECO:0007669"/>
    <property type="project" value="TreeGrafter"/>
</dbReference>
<gene>
    <name evidence="15" type="ORF">AaeL_AAEL006849</name>
</gene>
<dbReference type="Proteomes" id="UP000682892">
    <property type="component" value="Unassembled WGS sequence"/>
</dbReference>
<dbReference type="GO" id="GO:0008332">
    <property type="term" value="F:low voltage-gated calcium channel activity"/>
    <property type="evidence" value="ECO:0007669"/>
    <property type="project" value="TreeGrafter"/>
</dbReference>
<evidence type="ECO:0000256" key="6">
    <source>
        <dbReference type="ARBA" id="ARBA00022989"/>
    </source>
</evidence>
<evidence type="ECO:0000256" key="5">
    <source>
        <dbReference type="ARBA" id="ARBA00022882"/>
    </source>
</evidence>
<evidence type="ECO:0000256" key="12">
    <source>
        <dbReference type="SAM" id="MobiDB-lite"/>
    </source>
</evidence>
<feature type="compositionally biased region" description="Basic and acidic residues" evidence="12">
    <location>
        <begin position="314"/>
        <end position="337"/>
    </location>
</feature>
<feature type="compositionally biased region" description="Polar residues" evidence="12">
    <location>
        <begin position="402"/>
        <end position="411"/>
    </location>
</feature>
<feature type="domain" description="Ion transport" evidence="14">
    <location>
        <begin position="900"/>
        <end position="1155"/>
    </location>
</feature>
<dbReference type="GO" id="GO:0043005">
    <property type="term" value="C:neuron projection"/>
    <property type="evidence" value="ECO:0007669"/>
    <property type="project" value="TreeGrafter"/>
</dbReference>
<keyword evidence="4" id="KW-0677">Repeat</keyword>
<feature type="transmembrane region" description="Helical" evidence="13">
    <location>
        <begin position="719"/>
        <end position="741"/>
    </location>
</feature>
<feature type="region of interest" description="Disordered" evidence="12">
    <location>
        <begin position="79"/>
        <end position="101"/>
    </location>
</feature>
<protein>
    <submittedName>
        <fullName evidence="15">AAEL006849-PA</fullName>
    </submittedName>
</protein>
<dbReference type="Gene3D" id="1.10.287.70">
    <property type="match status" value="3"/>
</dbReference>
<proteinExistence type="predicted"/>
<dbReference type="AlphaFoldDB" id="Q174M2"/>
<keyword evidence="6 13" id="KW-1133">Transmembrane helix</keyword>
<feature type="domain" description="Ion transport" evidence="14">
    <location>
        <begin position="583"/>
        <end position="855"/>
    </location>
</feature>
<dbReference type="GO" id="GO:0005248">
    <property type="term" value="F:voltage-gated sodium channel activity"/>
    <property type="evidence" value="ECO:0007669"/>
    <property type="project" value="TreeGrafter"/>
</dbReference>
<comment type="subcellular location">
    <subcellularLocation>
        <location evidence="1">Membrane</location>
        <topology evidence="1">Multi-pass membrane protein</topology>
    </subcellularLocation>
</comment>
<feature type="transmembrane region" description="Helical" evidence="13">
    <location>
        <begin position="584"/>
        <end position="602"/>
    </location>
</feature>
<dbReference type="GO" id="GO:0001518">
    <property type="term" value="C:voltage-gated sodium channel complex"/>
    <property type="evidence" value="ECO:0007669"/>
    <property type="project" value="TreeGrafter"/>
</dbReference>
<dbReference type="FunFam" id="1.10.287.70:FF:000120">
    <property type="entry name" value="Voltage-dependent T-type calcium channel subunit alpha"/>
    <property type="match status" value="1"/>
</dbReference>
<feature type="domain" description="Ion transport" evidence="14">
    <location>
        <begin position="1"/>
        <end position="58"/>
    </location>
</feature>
<evidence type="ECO:0000256" key="1">
    <source>
        <dbReference type="ARBA" id="ARBA00004141"/>
    </source>
</evidence>
<keyword evidence="2" id="KW-0813">Transport</keyword>
<organism evidence="15 16">
    <name type="scientific">Aedes aegypti</name>
    <name type="common">Yellowfever mosquito</name>
    <name type="synonym">Culex aegypti</name>
    <dbReference type="NCBI Taxonomy" id="7159"/>
    <lineage>
        <taxon>Eukaryota</taxon>
        <taxon>Metazoa</taxon>
        <taxon>Ecdysozoa</taxon>
        <taxon>Arthropoda</taxon>
        <taxon>Hexapoda</taxon>
        <taxon>Insecta</taxon>
        <taxon>Pterygota</taxon>
        <taxon>Neoptera</taxon>
        <taxon>Endopterygota</taxon>
        <taxon>Diptera</taxon>
        <taxon>Nematocera</taxon>
        <taxon>Culicoidea</taxon>
        <taxon>Culicidae</taxon>
        <taxon>Culicinae</taxon>
        <taxon>Aedini</taxon>
        <taxon>Aedes</taxon>
        <taxon>Stegomyia</taxon>
    </lineage>
</organism>
<feature type="transmembrane region" description="Helical" evidence="13">
    <location>
        <begin position="1120"/>
        <end position="1146"/>
    </location>
</feature>
<feature type="transmembrane region" description="Helical" evidence="13">
    <location>
        <begin position="902"/>
        <end position="923"/>
    </location>
</feature>
<dbReference type="PANTHER" id="PTHR10037">
    <property type="entry name" value="VOLTAGE-GATED CATION CHANNEL CALCIUM AND SODIUM"/>
    <property type="match status" value="1"/>
</dbReference>
<keyword evidence="8 13" id="KW-0472">Membrane</keyword>
<evidence type="ECO:0000256" key="8">
    <source>
        <dbReference type="ARBA" id="ARBA00023136"/>
    </source>
</evidence>
<dbReference type="InterPro" id="IPR043203">
    <property type="entry name" value="VGCC_Ca_Na"/>
</dbReference>
<name>Q174M2_AEDAE</name>
<keyword evidence="11" id="KW-0175">Coiled coil</keyword>
<dbReference type="eggNOG" id="KOG2302">
    <property type="taxonomic scope" value="Eukaryota"/>
</dbReference>
<feature type="transmembrane region" description="Helical" evidence="13">
    <location>
        <begin position="935"/>
        <end position="953"/>
    </location>
</feature>
<dbReference type="FunFam" id="1.20.120.350:FF:000009">
    <property type="entry name" value="Voltage-dependent T-type calcium channel subunit alpha"/>
    <property type="match status" value="1"/>
</dbReference>
<evidence type="ECO:0000256" key="10">
    <source>
        <dbReference type="ARBA" id="ARBA00023303"/>
    </source>
</evidence>
<reference evidence="15" key="1">
    <citation type="submission" date="2005-10" db="EMBL/GenBank/DDBJ databases">
        <authorList>
            <person name="Loftus B.J."/>
            <person name="Nene V.M."/>
            <person name="Hannick L.I."/>
            <person name="Bidwell S."/>
            <person name="Haas B."/>
            <person name="Amedeo P."/>
            <person name="Orvis J."/>
            <person name="Wortman J.R."/>
            <person name="White O.R."/>
            <person name="Salzberg S."/>
            <person name="Shumway M."/>
            <person name="Koo H."/>
            <person name="Zhao Y."/>
            <person name="Holmes M."/>
            <person name="Miller J."/>
            <person name="Schatz M."/>
            <person name="Pop M."/>
            <person name="Pai G."/>
            <person name="Utterback T."/>
            <person name="Rogers Y.-H."/>
            <person name="Kravitz S."/>
            <person name="Fraser C.M."/>
        </authorList>
    </citation>
    <scope>NUCLEOTIDE SEQUENCE</scope>
    <source>
        <strain evidence="15">Liverpool</strain>
    </source>
</reference>
<dbReference type="GO" id="GO:0086010">
    <property type="term" value="P:membrane depolarization during action potential"/>
    <property type="evidence" value="ECO:0007669"/>
    <property type="project" value="TreeGrafter"/>
</dbReference>
<dbReference type="EMBL" id="CH477408">
    <property type="protein sequence ID" value="EAT41535.1"/>
    <property type="molecule type" value="Genomic_DNA"/>
</dbReference>
<feature type="coiled-coil region" evidence="11">
    <location>
        <begin position="1146"/>
        <end position="1196"/>
    </location>
</feature>
<evidence type="ECO:0000313" key="16">
    <source>
        <dbReference type="Proteomes" id="UP000682892"/>
    </source>
</evidence>
<feature type="transmembrane region" description="Helical" evidence="13">
    <location>
        <begin position="24"/>
        <end position="48"/>
    </location>
</feature>
<dbReference type="OMA" id="SMVINDK"/>
<sequence length="1219" mass="139886">MQILTQEDWNVVLFNGMEKTSHWAALYFVTLMTFGNYVLFNLLVAILVEGFSSERNERREREQRELVKAKLNAESLAAQEQGSEIYDDPKSFSESTTSDSYNESKGKWFSAEELRKVKFYFLFSIHKITKLKTISDKGHKVQYSETKTFAPGYDDINLSIPKLNSEKDALNSIDLYSNRKVFLPIHRNCSITFNTIFTPQRKCEPLKLYNIQVTDPPIITTTAATPQDSPNATLEGGASFKDWENLDFEQLEKSSSSSLLRPPPILGSLKALDDRSYFEGMPVLSEMRRKSDKGSGSQGDSKSADRMQQSTQDGSRKSETTRKPSLKSRKDVPREGEVLNNGKCVSRSGGKGFVMIDNFLNRASLKTQFQKKFHNVSNKLHTFIKSIFRNTPLDARKIDPLSQKSNRIQNDTQRDRRNSSRRSSVRRSSSIKIDSGPGSIASNISAPSYSKYIYNDKNKYYIDRKSSLRLSDIKSPNNARRMSSIEHTYHKHSRVSVHNLELRKIQEELTKNKLNNASVTSVQDVLPDALDTRIKNKSKGRLKQFFRYVTPKNFVEERDLYTLYIFPEDNRFRQICSWFVNQKWFDNVILLFIALNCITLAMERPNIPPTCTERYFLSTANYVFTVVFAVEMFIKVVATGMFYGRDAYFTSGWNIMDGSLVIISIVDLLMSLISESSPRIFGILRVFRLLRSLRPLRVINRAPGLKLVVQTLLSSLRPIGNIVLICCTFFIIFGILGVQLFKGTFYYCEGENIKGVKNKTECLSIEGNVWVNRKYNFDDLGKALMSLFVLSSRDGWVNIMYTGLDAVGVDQQPVVNYNEWRLLYFIAFILLVGFFVLNMFVGVVVENFHRCREEQEKEEKIRRAAKRALQMEKKRRRMHEPPYYTNYSPLRMFVHNVVTSKYFDLAIAAVIGLNVVTMAMEYYMMPRALEYALKIFNYFFTAVFILEAIMKLVALGLKIYMKDKWNQLDVAIVILSIVGIVLEELETNIIPINPTIIRVMRVLRIARVLKLLKMAKGIRALLDTVMQALPQVGNLGLLFFLLFFIFAALGVELFGRLECSEEVPCQGLGEHAHFANFGMAFLTLFRVATGDNWNGIMKDTLRDDCDDAADCVKNCCVSTIIAPIFFVIFVLMAQFVLVNVVVAVLMKHLEESHKQMEDELDIETELEREFEREQEFEEEQALCMQLNDDQKQLQKRPLTKVSSLPSNFTYSTPVAEKKL</sequence>
<dbReference type="InterPro" id="IPR005821">
    <property type="entry name" value="Ion_trans_dom"/>
</dbReference>
<dbReference type="PhylomeDB" id="Q174M2"/>
<evidence type="ECO:0000256" key="7">
    <source>
        <dbReference type="ARBA" id="ARBA00023065"/>
    </source>
</evidence>
<dbReference type="FunFam" id="1.10.287.70:FF:000018">
    <property type="entry name" value="Voltage-dependent T-type calcium channel subunit alpha"/>
    <property type="match status" value="1"/>
</dbReference>
<keyword evidence="9" id="KW-0325">Glycoprotein</keyword>
<feature type="transmembrane region" description="Helical" evidence="13">
    <location>
        <begin position="822"/>
        <end position="845"/>
    </location>
</feature>
<evidence type="ECO:0000256" key="11">
    <source>
        <dbReference type="SAM" id="Coils"/>
    </source>
</evidence>
<dbReference type="STRING" id="7159.Q174M2"/>
<feature type="region of interest" description="Disordered" evidence="12">
    <location>
        <begin position="398"/>
        <end position="437"/>
    </location>
</feature>
<evidence type="ECO:0000256" key="9">
    <source>
        <dbReference type="ARBA" id="ARBA00023180"/>
    </source>
</evidence>
<dbReference type="Pfam" id="PF00520">
    <property type="entry name" value="Ion_trans"/>
    <property type="match status" value="3"/>
</dbReference>
<evidence type="ECO:0000256" key="3">
    <source>
        <dbReference type="ARBA" id="ARBA00022692"/>
    </source>
</evidence>
<reference evidence="15" key="2">
    <citation type="journal article" date="2007" name="Science">
        <title>Genome sequence of Aedes aegypti, a major arbovirus vector.</title>
        <authorList>
            <person name="Nene V."/>
            <person name="Wortman J.R."/>
            <person name="Lawson D."/>
            <person name="Haas B."/>
            <person name="Kodira C."/>
            <person name="Tu Z.J."/>
            <person name="Loftus B."/>
            <person name="Xi Z."/>
            <person name="Megy K."/>
            <person name="Grabherr M."/>
            <person name="Ren Q."/>
            <person name="Zdobnov E.M."/>
            <person name="Lobo N.F."/>
            <person name="Campbell K.S."/>
            <person name="Brown S.E."/>
            <person name="Bonaldo M.F."/>
            <person name="Zhu J."/>
            <person name="Sinkins S.P."/>
            <person name="Hogenkamp D.G."/>
            <person name="Amedeo P."/>
            <person name="Arensburger P."/>
            <person name="Atkinson P.W."/>
            <person name="Bidwell S."/>
            <person name="Biedler J."/>
            <person name="Birney E."/>
            <person name="Bruggner R.V."/>
            <person name="Costas J."/>
            <person name="Coy M.R."/>
            <person name="Crabtree J."/>
            <person name="Crawford M."/>
            <person name="Debruyn B."/>
            <person name="Decaprio D."/>
            <person name="Eiglmeier K."/>
            <person name="Eisenstadt E."/>
            <person name="El-Dorry H."/>
            <person name="Gelbart W.M."/>
            <person name="Gomes S.L."/>
            <person name="Hammond M."/>
            <person name="Hannick L.I."/>
            <person name="Hogan J.R."/>
            <person name="Holmes M.H."/>
            <person name="Jaffe D."/>
            <person name="Johnston J.S."/>
            <person name="Kennedy R.C."/>
            <person name="Koo H."/>
            <person name="Kravitz S."/>
            <person name="Kriventseva E.V."/>
            <person name="Kulp D."/>
            <person name="Labutti K."/>
            <person name="Lee E."/>
            <person name="Li S."/>
            <person name="Lovin D.D."/>
            <person name="Mao C."/>
            <person name="Mauceli E."/>
            <person name="Menck C.F."/>
            <person name="Miller J.R."/>
            <person name="Montgomery P."/>
            <person name="Mori A."/>
            <person name="Nascimento A.L."/>
            <person name="Naveira H.F."/>
            <person name="Nusbaum C."/>
            <person name="O'leary S."/>
            <person name="Orvis J."/>
            <person name="Pertea M."/>
            <person name="Quesneville H."/>
            <person name="Reidenbach K.R."/>
            <person name="Rogers Y.H."/>
            <person name="Roth C.W."/>
            <person name="Schneider J.R."/>
            <person name="Schatz M."/>
            <person name="Shumway M."/>
            <person name="Stanke M."/>
            <person name="Stinson E.O."/>
            <person name="Tubio J.M."/>
            <person name="Vanzee J.P."/>
            <person name="Verjovski-Almeida S."/>
            <person name="Werner D."/>
            <person name="White O."/>
            <person name="Wyder S."/>
            <person name="Zeng Q."/>
            <person name="Zhao Q."/>
            <person name="Zhao Y."/>
            <person name="Hill C.A."/>
            <person name="Raikhel A.S."/>
            <person name="Soares M.B."/>
            <person name="Knudson D.L."/>
            <person name="Lee N.H."/>
            <person name="Galagan J."/>
            <person name="Salzberg S.L."/>
            <person name="Paulsen I.T."/>
            <person name="Dimopoulos G."/>
            <person name="Collins F.H."/>
            <person name="Birren B."/>
            <person name="Fraser-Liggett C.M."/>
            <person name="Severson D.W."/>
        </authorList>
    </citation>
    <scope>NUCLEOTIDE SEQUENCE [LARGE SCALE GENOMIC DNA]</scope>
    <source>
        <strain evidence="15">Liverpool</strain>
    </source>
</reference>